<protein>
    <submittedName>
        <fullName evidence="2">Uncharacterized protein</fullName>
    </submittedName>
</protein>
<keyword evidence="3" id="KW-1185">Reference proteome</keyword>
<evidence type="ECO:0000313" key="2">
    <source>
        <dbReference type="EMBL" id="CAB9501794.1"/>
    </source>
</evidence>
<organism evidence="2 3">
    <name type="scientific">Seminavis robusta</name>
    <dbReference type="NCBI Taxonomy" id="568900"/>
    <lineage>
        <taxon>Eukaryota</taxon>
        <taxon>Sar</taxon>
        <taxon>Stramenopiles</taxon>
        <taxon>Ochrophyta</taxon>
        <taxon>Bacillariophyta</taxon>
        <taxon>Bacillariophyceae</taxon>
        <taxon>Bacillariophycidae</taxon>
        <taxon>Naviculales</taxon>
        <taxon>Naviculaceae</taxon>
        <taxon>Seminavis</taxon>
    </lineage>
</organism>
<name>A0A9N8DJC5_9STRA</name>
<dbReference type="EMBL" id="CAICTM010000117">
    <property type="protein sequence ID" value="CAB9501794.1"/>
    <property type="molecule type" value="Genomic_DNA"/>
</dbReference>
<reference evidence="2" key="1">
    <citation type="submission" date="2020-06" db="EMBL/GenBank/DDBJ databases">
        <authorList>
            <consortium name="Plant Systems Biology data submission"/>
        </authorList>
    </citation>
    <scope>NUCLEOTIDE SEQUENCE</scope>
    <source>
        <strain evidence="2">D6</strain>
    </source>
</reference>
<feature type="coiled-coil region" evidence="1">
    <location>
        <begin position="69"/>
        <end position="103"/>
    </location>
</feature>
<comment type="caution">
    <text evidence="2">The sequence shown here is derived from an EMBL/GenBank/DDBJ whole genome shotgun (WGS) entry which is preliminary data.</text>
</comment>
<dbReference type="AlphaFoldDB" id="A0A9N8DJC5"/>
<dbReference type="Proteomes" id="UP001153069">
    <property type="component" value="Unassembled WGS sequence"/>
</dbReference>
<keyword evidence="1" id="KW-0175">Coiled coil</keyword>
<evidence type="ECO:0000256" key="1">
    <source>
        <dbReference type="SAM" id="Coils"/>
    </source>
</evidence>
<proteinExistence type="predicted"/>
<sequence>MTDAEPTSSLLKKNSSSGAVVLEKLPLELFPRLIFPFLDPRSLSTFYVSIVVDRHHLRACEATLRRFVSDELKSMFRSWRASLEKAEEQVVAARSNKDDASIVRRCRLDQVRVLVQRAVDFVQAFLQEYSAFFDNDDDAQHPTLCFSKATILLDALGMSQQYLCSHSCSTTTIPNQNHHLLNHINRLVEAPIWCGRIQVLLWVPRGNYHGFRRILLQARVALLSPIWNRQSTFDTWEPLLPPQNNDSNDDNDPALRLIVESYNFLPTLPIGRMVGLRPTDRSTLQTIAHRLEDQNTVAILSPQQQSRRMLRQVLLLSRTQARERAKMPRMPFCYYAKSLGEEDNRNDLICCWQQQEGADDNQHQDTTTTIDSAMDHWQRILKVRDVAMALEEDDSEPQEFTSY</sequence>
<accession>A0A9N8DJC5</accession>
<evidence type="ECO:0000313" key="3">
    <source>
        <dbReference type="Proteomes" id="UP001153069"/>
    </source>
</evidence>
<gene>
    <name evidence="2" type="ORF">SEMRO_118_G057860.1</name>
</gene>